<dbReference type="AlphaFoldDB" id="A0A5B8U0H8"/>
<dbReference type="EMBL" id="CP042430">
    <property type="protein sequence ID" value="QEC46471.1"/>
    <property type="molecule type" value="Genomic_DNA"/>
</dbReference>
<name>A0A5B8U0H8_9ACTN</name>
<dbReference type="PANTHER" id="PTHR34075:SF5">
    <property type="entry name" value="BLR3430 PROTEIN"/>
    <property type="match status" value="1"/>
</dbReference>
<reference evidence="4 5" key="1">
    <citation type="journal article" date="2018" name="J. Microbiol.">
        <title>Baekduia soli gen. nov., sp. nov., a novel bacterium isolated from the soil of Baekdu Mountain and proposal of a novel family name, Baekduiaceae fam. nov.</title>
        <authorList>
            <person name="An D.S."/>
            <person name="Siddiqi M.Z."/>
            <person name="Kim K.H."/>
            <person name="Yu H.S."/>
            <person name="Im W.T."/>
        </authorList>
    </citation>
    <scope>NUCLEOTIDE SEQUENCE [LARGE SCALE GENOMIC DNA]</scope>
    <source>
        <strain evidence="4 5">BR7-21</strain>
    </source>
</reference>
<gene>
    <name evidence="4" type="ORF">FSW04_01995</name>
</gene>
<keyword evidence="5" id="KW-1185">Reference proteome</keyword>
<evidence type="ECO:0000259" key="3">
    <source>
        <dbReference type="Pfam" id="PF12172"/>
    </source>
</evidence>
<dbReference type="RefSeq" id="WP_146915712.1">
    <property type="nucleotide sequence ID" value="NZ_CP042430.1"/>
</dbReference>
<feature type="region of interest" description="Disordered" evidence="1">
    <location>
        <begin position="1"/>
        <end position="22"/>
    </location>
</feature>
<feature type="domain" description="ChsH2 C-terminal OB-fold" evidence="2">
    <location>
        <begin position="62"/>
        <end position="126"/>
    </location>
</feature>
<evidence type="ECO:0008006" key="6">
    <source>
        <dbReference type="Google" id="ProtNLM"/>
    </source>
</evidence>
<feature type="domain" description="ChsH2 rubredoxin-like zinc ribbon" evidence="3">
    <location>
        <begin position="25"/>
        <end position="60"/>
    </location>
</feature>
<evidence type="ECO:0000256" key="1">
    <source>
        <dbReference type="SAM" id="MobiDB-lite"/>
    </source>
</evidence>
<accession>A0A5B8U0H8</accession>
<organism evidence="4 5">
    <name type="scientific">Baekduia soli</name>
    <dbReference type="NCBI Taxonomy" id="496014"/>
    <lineage>
        <taxon>Bacteria</taxon>
        <taxon>Bacillati</taxon>
        <taxon>Actinomycetota</taxon>
        <taxon>Thermoleophilia</taxon>
        <taxon>Solirubrobacterales</taxon>
        <taxon>Baekduiaceae</taxon>
        <taxon>Baekduia</taxon>
    </lineage>
</organism>
<dbReference type="InterPro" id="IPR002878">
    <property type="entry name" value="ChsH2_C"/>
</dbReference>
<dbReference type="KEGG" id="bsol:FSW04_01995"/>
<dbReference type="SUPFAM" id="SSF50249">
    <property type="entry name" value="Nucleic acid-binding proteins"/>
    <property type="match status" value="1"/>
</dbReference>
<proteinExistence type="predicted"/>
<evidence type="ECO:0000259" key="2">
    <source>
        <dbReference type="Pfam" id="PF01796"/>
    </source>
</evidence>
<evidence type="ECO:0000313" key="4">
    <source>
        <dbReference type="EMBL" id="QEC46471.1"/>
    </source>
</evidence>
<protein>
    <recommendedName>
        <fullName evidence="6">Zn-ribbon domain-containing OB-fold protein</fullName>
    </recommendedName>
</protein>
<dbReference type="InterPro" id="IPR012340">
    <property type="entry name" value="NA-bd_OB-fold"/>
</dbReference>
<sequence length="144" mass="15159">MSPGVRPASLPTPPPRLDPETQPYWDAAARGELVLPLCPRCDRLFWYPRGACPRCGATDLSWRPASGEGVVYSFSVVRRAGGAWAQAVPYVLAYVTLAEGLTVAANIVGCAPEEITVDLPVHAVFEAAAAGDPAILRFTPAAAG</sequence>
<dbReference type="Gene3D" id="6.10.30.10">
    <property type="match status" value="1"/>
</dbReference>
<dbReference type="Pfam" id="PF01796">
    <property type="entry name" value="OB_ChsH2_C"/>
    <property type="match status" value="1"/>
</dbReference>
<dbReference type="Pfam" id="PF12172">
    <property type="entry name" value="zf-ChsH2"/>
    <property type="match status" value="1"/>
</dbReference>
<evidence type="ECO:0000313" key="5">
    <source>
        <dbReference type="Proteomes" id="UP000321805"/>
    </source>
</evidence>
<dbReference type="Proteomes" id="UP000321805">
    <property type="component" value="Chromosome"/>
</dbReference>
<dbReference type="InterPro" id="IPR052513">
    <property type="entry name" value="Thioester_dehydratase-like"/>
</dbReference>
<dbReference type="PANTHER" id="PTHR34075">
    <property type="entry name" value="BLR3430 PROTEIN"/>
    <property type="match status" value="1"/>
</dbReference>
<dbReference type="InterPro" id="IPR022002">
    <property type="entry name" value="ChsH2_Znr"/>
</dbReference>
<dbReference type="OrthoDB" id="7470921at2"/>